<evidence type="ECO:0000313" key="13">
    <source>
        <dbReference type="Proteomes" id="UP000256869"/>
    </source>
</evidence>
<keyword evidence="5 10" id="KW-0479">Metal-binding</keyword>
<comment type="caution">
    <text evidence="12">The sequence shown here is derived from an EMBL/GenBank/DDBJ whole genome shotgun (WGS) entry which is preliminary data.</text>
</comment>
<keyword evidence="13" id="KW-1185">Reference proteome</keyword>
<proteinExistence type="inferred from homology"/>
<protein>
    <recommendedName>
        <fullName evidence="2 10">FAD:protein FMN transferase</fullName>
        <ecNumber evidence="1 10">2.7.1.180</ecNumber>
    </recommendedName>
    <alternativeName>
        <fullName evidence="8 10">Flavin transferase</fullName>
    </alternativeName>
</protein>
<keyword evidence="12" id="KW-0449">Lipoprotein</keyword>
<keyword evidence="6 10" id="KW-0274">FAD</keyword>
<dbReference type="GO" id="GO:0016740">
    <property type="term" value="F:transferase activity"/>
    <property type="evidence" value="ECO:0007669"/>
    <property type="project" value="UniProtKB-UniRule"/>
</dbReference>
<comment type="catalytic activity">
    <reaction evidence="9 10">
        <text>L-threonyl-[protein] + FAD = FMN-L-threonyl-[protein] + AMP + H(+)</text>
        <dbReference type="Rhea" id="RHEA:36847"/>
        <dbReference type="Rhea" id="RHEA-COMP:11060"/>
        <dbReference type="Rhea" id="RHEA-COMP:11061"/>
        <dbReference type="ChEBI" id="CHEBI:15378"/>
        <dbReference type="ChEBI" id="CHEBI:30013"/>
        <dbReference type="ChEBI" id="CHEBI:57692"/>
        <dbReference type="ChEBI" id="CHEBI:74257"/>
        <dbReference type="ChEBI" id="CHEBI:456215"/>
        <dbReference type="EC" id="2.7.1.180"/>
    </reaction>
</comment>
<dbReference type="AlphaFoldDB" id="A0A3D9HZB6"/>
<evidence type="ECO:0000256" key="1">
    <source>
        <dbReference type="ARBA" id="ARBA00011955"/>
    </source>
</evidence>
<dbReference type="Gene3D" id="3.10.520.10">
    <property type="entry name" value="ApbE-like domains"/>
    <property type="match status" value="1"/>
</dbReference>
<dbReference type="Proteomes" id="UP000256869">
    <property type="component" value="Unassembled WGS sequence"/>
</dbReference>
<evidence type="ECO:0000256" key="11">
    <source>
        <dbReference type="PIRSR" id="PIRSR006268-2"/>
    </source>
</evidence>
<evidence type="ECO:0000256" key="9">
    <source>
        <dbReference type="ARBA" id="ARBA00048540"/>
    </source>
</evidence>
<dbReference type="PANTHER" id="PTHR30040:SF2">
    <property type="entry name" value="FAD:PROTEIN FMN TRANSFERASE"/>
    <property type="match status" value="1"/>
</dbReference>
<sequence>MPFKMHSIKLEMGDDMEIKKTKLGMGTFIEIQVVDANPEQLRQMEISVDRAFQIFAAVERVCSRFSADSELSKASRKVGVAVQISPVLFETLRFALEMSRLTNGAFDPTIGKTQENIGFNRHYLTGLTINTPIEAKATFRDIILDEAARTMQLLKPAVIDLGAVAKGFAIDMASNELRLFEGFIVNAGGDLYAGGLDESGSPWKIGIEHPDREGHMLGFVRLSNQALCTSGSYERISPNSPGVHHLINARTKRQATQWSSCSIVAPYAMMADAFSTAAFLLEPQDAEELINKANLYGVMFTSDQQIRRIGDGLL</sequence>
<evidence type="ECO:0000256" key="7">
    <source>
        <dbReference type="ARBA" id="ARBA00022842"/>
    </source>
</evidence>
<evidence type="ECO:0000256" key="4">
    <source>
        <dbReference type="ARBA" id="ARBA00022679"/>
    </source>
</evidence>
<dbReference type="InterPro" id="IPR024932">
    <property type="entry name" value="ApbE"/>
</dbReference>
<dbReference type="PIRSF" id="PIRSF006268">
    <property type="entry name" value="ApbE"/>
    <property type="match status" value="1"/>
</dbReference>
<evidence type="ECO:0000256" key="5">
    <source>
        <dbReference type="ARBA" id="ARBA00022723"/>
    </source>
</evidence>
<evidence type="ECO:0000313" key="12">
    <source>
        <dbReference type="EMBL" id="RED54729.1"/>
    </source>
</evidence>
<dbReference type="EMBL" id="QRDY01000022">
    <property type="protein sequence ID" value="RED54729.1"/>
    <property type="molecule type" value="Genomic_DNA"/>
</dbReference>
<evidence type="ECO:0000256" key="6">
    <source>
        <dbReference type="ARBA" id="ARBA00022827"/>
    </source>
</evidence>
<dbReference type="PANTHER" id="PTHR30040">
    <property type="entry name" value="THIAMINE BIOSYNTHESIS LIPOPROTEIN APBE"/>
    <property type="match status" value="1"/>
</dbReference>
<dbReference type="InterPro" id="IPR003374">
    <property type="entry name" value="ApbE-like_sf"/>
</dbReference>
<dbReference type="SUPFAM" id="SSF143631">
    <property type="entry name" value="ApbE-like"/>
    <property type="match status" value="1"/>
</dbReference>
<accession>A0A3D9HZB6</accession>
<dbReference type="GO" id="GO:0046872">
    <property type="term" value="F:metal ion binding"/>
    <property type="evidence" value="ECO:0007669"/>
    <property type="project" value="UniProtKB-UniRule"/>
</dbReference>
<dbReference type="RefSeq" id="WP_245987935.1">
    <property type="nucleotide sequence ID" value="NZ_QRDY01000022.1"/>
</dbReference>
<dbReference type="Pfam" id="PF02424">
    <property type="entry name" value="ApbE"/>
    <property type="match status" value="1"/>
</dbReference>
<evidence type="ECO:0000256" key="3">
    <source>
        <dbReference type="ARBA" id="ARBA00022630"/>
    </source>
</evidence>
<feature type="binding site" evidence="11">
    <location>
        <position position="276"/>
    </location>
    <ligand>
        <name>Mg(2+)</name>
        <dbReference type="ChEBI" id="CHEBI:18420"/>
    </ligand>
</feature>
<comment type="similarity">
    <text evidence="10">Belongs to the ApbE family.</text>
</comment>
<reference evidence="12 13" key="1">
    <citation type="submission" date="2018-07" db="EMBL/GenBank/DDBJ databases">
        <title>Genomic Encyclopedia of Type Strains, Phase III (KMG-III): the genomes of soil and plant-associated and newly described type strains.</title>
        <authorList>
            <person name="Whitman W."/>
        </authorList>
    </citation>
    <scope>NUCLEOTIDE SEQUENCE [LARGE SCALE GENOMIC DNA]</scope>
    <source>
        <strain evidence="12 13">CECT 8236</strain>
    </source>
</reference>
<evidence type="ECO:0000256" key="2">
    <source>
        <dbReference type="ARBA" id="ARBA00016337"/>
    </source>
</evidence>
<comment type="cofactor">
    <cofactor evidence="11">
        <name>Mg(2+)</name>
        <dbReference type="ChEBI" id="CHEBI:18420"/>
    </cofactor>
    <cofactor evidence="11">
        <name>Mn(2+)</name>
        <dbReference type="ChEBI" id="CHEBI:29035"/>
    </cofactor>
    <text evidence="11">Magnesium. Can also use manganese.</text>
</comment>
<feature type="binding site" evidence="11">
    <location>
        <position position="163"/>
    </location>
    <ligand>
        <name>Mg(2+)</name>
        <dbReference type="ChEBI" id="CHEBI:18420"/>
    </ligand>
</feature>
<keyword evidence="7 10" id="KW-0460">Magnesium</keyword>
<evidence type="ECO:0000256" key="10">
    <source>
        <dbReference type="PIRNR" id="PIRNR006268"/>
    </source>
</evidence>
<dbReference type="EC" id="2.7.1.180" evidence="1 10"/>
<name>A0A3D9HZB6_9BACL</name>
<feature type="binding site" evidence="11">
    <location>
        <position position="272"/>
    </location>
    <ligand>
        <name>Mg(2+)</name>
        <dbReference type="ChEBI" id="CHEBI:18420"/>
    </ligand>
</feature>
<keyword evidence="3 10" id="KW-0285">Flavoprotein</keyword>
<organism evidence="12 13">
    <name type="scientific">Cohnella lupini</name>
    <dbReference type="NCBI Taxonomy" id="1294267"/>
    <lineage>
        <taxon>Bacteria</taxon>
        <taxon>Bacillati</taxon>
        <taxon>Bacillota</taxon>
        <taxon>Bacilli</taxon>
        <taxon>Bacillales</taxon>
        <taxon>Paenibacillaceae</taxon>
        <taxon>Cohnella</taxon>
    </lineage>
</organism>
<evidence type="ECO:0000256" key="8">
    <source>
        <dbReference type="ARBA" id="ARBA00031306"/>
    </source>
</evidence>
<gene>
    <name evidence="12" type="ORF">DFP95_12254</name>
</gene>
<keyword evidence="4 10" id="KW-0808">Transferase</keyword>